<gene>
    <name evidence="2" type="ORF">AVEN_261309_1</name>
</gene>
<keyword evidence="3" id="KW-1185">Reference proteome</keyword>
<evidence type="ECO:0000313" key="2">
    <source>
        <dbReference type="EMBL" id="GBM83722.1"/>
    </source>
</evidence>
<dbReference type="Proteomes" id="UP000499080">
    <property type="component" value="Unassembled WGS sequence"/>
</dbReference>
<name>A0A4Y2J3F8_ARAVE</name>
<sequence length="105" mass="11105">MRWCRWRWGSAPHHGRGRSSELEVRGGNALTATEPVSGGGSAPHLARGRSSEPESRGMNARTAADPVGGGGNAPHRARGRSGSRGSPMILPTTILLRENDPFSHS</sequence>
<accession>A0A4Y2J3F8</accession>
<reference evidence="2 3" key="1">
    <citation type="journal article" date="2019" name="Sci. Rep.">
        <title>Orb-weaving spider Araneus ventricosus genome elucidates the spidroin gene catalogue.</title>
        <authorList>
            <person name="Kono N."/>
            <person name="Nakamura H."/>
            <person name="Ohtoshi R."/>
            <person name="Moran D.A.P."/>
            <person name="Shinohara A."/>
            <person name="Yoshida Y."/>
            <person name="Fujiwara M."/>
            <person name="Mori M."/>
            <person name="Tomita M."/>
            <person name="Arakawa K."/>
        </authorList>
    </citation>
    <scope>NUCLEOTIDE SEQUENCE [LARGE SCALE GENOMIC DNA]</scope>
</reference>
<feature type="region of interest" description="Disordered" evidence="1">
    <location>
        <begin position="1"/>
        <end position="105"/>
    </location>
</feature>
<organism evidence="2 3">
    <name type="scientific">Araneus ventricosus</name>
    <name type="common">Orbweaver spider</name>
    <name type="synonym">Epeira ventricosa</name>
    <dbReference type="NCBI Taxonomy" id="182803"/>
    <lineage>
        <taxon>Eukaryota</taxon>
        <taxon>Metazoa</taxon>
        <taxon>Ecdysozoa</taxon>
        <taxon>Arthropoda</taxon>
        <taxon>Chelicerata</taxon>
        <taxon>Arachnida</taxon>
        <taxon>Araneae</taxon>
        <taxon>Araneomorphae</taxon>
        <taxon>Entelegynae</taxon>
        <taxon>Araneoidea</taxon>
        <taxon>Araneidae</taxon>
        <taxon>Araneus</taxon>
    </lineage>
</organism>
<comment type="caution">
    <text evidence="2">The sequence shown here is derived from an EMBL/GenBank/DDBJ whole genome shotgun (WGS) entry which is preliminary data.</text>
</comment>
<dbReference type="EMBL" id="BGPR01003104">
    <property type="protein sequence ID" value="GBM83722.1"/>
    <property type="molecule type" value="Genomic_DNA"/>
</dbReference>
<evidence type="ECO:0000313" key="3">
    <source>
        <dbReference type="Proteomes" id="UP000499080"/>
    </source>
</evidence>
<proteinExistence type="predicted"/>
<dbReference type="AlphaFoldDB" id="A0A4Y2J3F8"/>
<evidence type="ECO:0000256" key="1">
    <source>
        <dbReference type="SAM" id="MobiDB-lite"/>
    </source>
</evidence>
<protein>
    <submittedName>
        <fullName evidence="2">Uncharacterized protein</fullName>
    </submittedName>
</protein>